<evidence type="ECO:0000313" key="5">
    <source>
        <dbReference type="Proteomes" id="UP000005396"/>
    </source>
</evidence>
<dbReference type="EMBL" id="ABCC02000057">
    <property type="protein sequence ID" value="EDP13160.1"/>
    <property type="molecule type" value="Genomic_DNA"/>
</dbReference>
<comment type="cofactor">
    <cofactor evidence="2">
        <name>Mn(2+)</name>
        <dbReference type="ChEBI" id="CHEBI:29035"/>
    </cofactor>
    <text evidence="2">The Mn(2+) ion enhances activity.</text>
</comment>
<feature type="binding site" evidence="2">
    <location>
        <position position="376"/>
    </location>
    <ligand>
        <name>Mn(2+)</name>
        <dbReference type="ChEBI" id="CHEBI:29035"/>
        <label>2</label>
    </ligand>
</feature>
<dbReference type="GO" id="GO:0046872">
    <property type="term" value="F:metal ion binding"/>
    <property type="evidence" value="ECO:0007669"/>
    <property type="project" value="UniProtKB-KW"/>
</dbReference>
<dbReference type="CDD" id="cd03886">
    <property type="entry name" value="M20_Acy1"/>
    <property type="match status" value="1"/>
</dbReference>
<proteinExistence type="predicted"/>
<dbReference type="SUPFAM" id="SSF53187">
    <property type="entry name" value="Zn-dependent exopeptidases"/>
    <property type="match status" value="1"/>
</dbReference>
<accession>A8S417</accession>
<dbReference type="Pfam" id="PF01546">
    <property type="entry name" value="Peptidase_M20"/>
    <property type="match status" value="1"/>
</dbReference>
<feature type="binding site" evidence="2">
    <location>
        <position position="114"/>
    </location>
    <ligand>
        <name>Mn(2+)</name>
        <dbReference type="ChEBI" id="CHEBI:29035"/>
        <label>2</label>
    </ligand>
</feature>
<dbReference type="PaxDb" id="411902-CLOBOL_06792"/>
<dbReference type="InterPro" id="IPR011650">
    <property type="entry name" value="Peptidase_M20_dimer"/>
</dbReference>
<evidence type="ECO:0000313" key="4">
    <source>
        <dbReference type="EMBL" id="EDP13160.1"/>
    </source>
</evidence>
<gene>
    <name evidence="4" type="ORF">CLOBOL_06792</name>
</gene>
<dbReference type="HOGENOM" id="CLU_023257_0_1_9"/>
<organism evidence="4 5">
    <name type="scientific">Enterocloster bolteae (strain ATCC BAA-613 / DSM 15670 / CCUG 46953 / JCM 12243 / WAL 16351)</name>
    <name type="common">Clostridium bolteae</name>
    <dbReference type="NCBI Taxonomy" id="411902"/>
    <lineage>
        <taxon>Bacteria</taxon>
        <taxon>Bacillati</taxon>
        <taxon>Bacillota</taxon>
        <taxon>Clostridia</taxon>
        <taxon>Lachnospirales</taxon>
        <taxon>Lachnospiraceae</taxon>
        <taxon>Enterocloster</taxon>
    </lineage>
</organism>
<reference evidence="4 5" key="1">
    <citation type="submission" date="2007-08" db="EMBL/GenBank/DDBJ databases">
        <authorList>
            <person name="Fulton L."/>
            <person name="Clifton S."/>
            <person name="Fulton B."/>
            <person name="Xu J."/>
            <person name="Minx P."/>
            <person name="Pepin K.H."/>
            <person name="Johnson M."/>
            <person name="Thiruvilangam P."/>
            <person name="Bhonagiri V."/>
            <person name="Nash W.E."/>
            <person name="Mardis E.R."/>
            <person name="Wilson R.K."/>
        </authorList>
    </citation>
    <scope>NUCLEOTIDE SEQUENCE [LARGE SCALE GENOMIC DNA]</scope>
    <source>
        <strain evidence="5">ATCC BAA-613 / DSM 15670 / CCUG 46953 / JCM 12243 / WAL 16351</strain>
    </source>
</reference>
<dbReference type="Pfam" id="PF07687">
    <property type="entry name" value="M20_dimer"/>
    <property type="match status" value="1"/>
</dbReference>
<name>A8S417_ENTBW</name>
<dbReference type="InterPro" id="IPR002933">
    <property type="entry name" value="Peptidase_M20"/>
</dbReference>
<reference evidence="4 5" key="2">
    <citation type="submission" date="2007-09" db="EMBL/GenBank/DDBJ databases">
        <title>Draft genome sequence of Clostridium bolteae (ATCC BAA-613).</title>
        <authorList>
            <person name="Sudarsanam P."/>
            <person name="Ley R."/>
            <person name="Guruge J."/>
            <person name="Turnbaugh P.J."/>
            <person name="Mahowald M."/>
            <person name="Liep D."/>
            <person name="Gordon J."/>
        </authorList>
    </citation>
    <scope>NUCLEOTIDE SEQUENCE [LARGE SCALE GENOMIC DNA]</scope>
    <source>
        <strain evidence="5">ATCC BAA-613 / DSM 15670 / CCUG 46953 / JCM 12243 / WAL 16351</strain>
    </source>
</reference>
<keyword evidence="2" id="KW-0464">Manganese</keyword>
<dbReference type="PANTHER" id="PTHR11014">
    <property type="entry name" value="PEPTIDASE M20 FAMILY MEMBER"/>
    <property type="match status" value="1"/>
</dbReference>
<dbReference type="eggNOG" id="COG1473">
    <property type="taxonomic scope" value="Bacteria"/>
</dbReference>
<dbReference type="Proteomes" id="UP000005396">
    <property type="component" value="Unassembled WGS sequence"/>
</dbReference>
<feature type="binding site" evidence="2">
    <location>
        <position position="148"/>
    </location>
    <ligand>
        <name>Mn(2+)</name>
        <dbReference type="ChEBI" id="CHEBI:29035"/>
        <label>2</label>
    </ligand>
</feature>
<protein>
    <recommendedName>
        <fullName evidence="3">Peptidase M20 dimerisation domain-containing protein</fullName>
    </recommendedName>
</protein>
<feature type="binding site" evidence="2">
    <location>
        <position position="175"/>
    </location>
    <ligand>
        <name>Mn(2+)</name>
        <dbReference type="ChEBI" id="CHEBI:29035"/>
        <label>2</label>
    </ligand>
</feature>
<dbReference type="Gene3D" id="3.40.630.10">
    <property type="entry name" value="Zn peptidases"/>
    <property type="match status" value="1"/>
</dbReference>
<dbReference type="Gene3D" id="3.30.70.360">
    <property type="match status" value="1"/>
</dbReference>
<dbReference type="InterPro" id="IPR036264">
    <property type="entry name" value="Bact_exopeptidase_dim_dom"/>
</dbReference>
<keyword evidence="2" id="KW-0479">Metal-binding</keyword>
<dbReference type="AlphaFoldDB" id="A8S417"/>
<evidence type="ECO:0000259" key="3">
    <source>
        <dbReference type="Pfam" id="PF07687"/>
    </source>
</evidence>
<feature type="binding site" evidence="2">
    <location>
        <position position="112"/>
    </location>
    <ligand>
        <name>Mn(2+)</name>
        <dbReference type="ChEBI" id="CHEBI:29035"/>
        <label>2</label>
    </ligand>
</feature>
<dbReference type="GO" id="GO:0050118">
    <property type="term" value="F:N-acetyldiaminopimelate deacetylase activity"/>
    <property type="evidence" value="ECO:0007669"/>
    <property type="project" value="UniProtKB-ARBA"/>
</dbReference>
<dbReference type="NCBIfam" id="TIGR01891">
    <property type="entry name" value="amidohydrolases"/>
    <property type="match status" value="1"/>
</dbReference>
<dbReference type="RefSeq" id="WP_007038492.1">
    <property type="nucleotide sequence ID" value="NZ_DS480712.1"/>
</dbReference>
<dbReference type="GO" id="GO:0019877">
    <property type="term" value="P:diaminopimelate biosynthetic process"/>
    <property type="evidence" value="ECO:0007669"/>
    <property type="project" value="UniProtKB-ARBA"/>
</dbReference>
<dbReference type="SUPFAM" id="SSF55031">
    <property type="entry name" value="Bacterial exopeptidase dimerisation domain"/>
    <property type="match status" value="1"/>
</dbReference>
<keyword evidence="1" id="KW-0378">Hydrolase</keyword>
<sequence length="407" mass="43921">MLTNQILTEQIKEEAEQCREELIQFRRELHQHPELSMEEYKTSHKIAEKLRCLKGMEVITGAAGGTGVIGILKGTKGPGKTVLLRADIDALPIEEKTGLPYASETAGVMHACGHDGHAAWLLGSAMILSKLRSHFPGNVEFVFQPGEENGLGGKKMVEEDHILENPAVDAVFAAHAWPGAAAGELHVAKRCAFGYPGSFEIQVTGRGGHGSWPHECVDPIAVANQIYSGLQQIVSRRLPETAPRVLSVCTIHSGPQDKRNIIPDCCTMTGTLRADKLEVMEQMEDDIKRIAQGIAAANGAFARVTTGHGRAVINSPDAVLFCLQSAAGILGKEHVKLDTKPHLGGEDFSEYVSRVPGAYVYAGIATEKNNGTFGLHSSNFMLEESMIPKMAAVFAQFAVDFLEKGGF</sequence>
<dbReference type="PIRSF" id="PIRSF005962">
    <property type="entry name" value="Pept_M20D_amidohydro"/>
    <property type="match status" value="1"/>
</dbReference>
<evidence type="ECO:0000256" key="1">
    <source>
        <dbReference type="ARBA" id="ARBA00022801"/>
    </source>
</evidence>
<evidence type="ECO:0000256" key="2">
    <source>
        <dbReference type="PIRSR" id="PIRSR005962-1"/>
    </source>
</evidence>
<dbReference type="FunFam" id="3.30.70.360:FF:000001">
    <property type="entry name" value="N-acetyldiaminopimelate deacetylase"/>
    <property type="match status" value="1"/>
</dbReference>
<dbReference type="InterPro" id="IPR017439">
    <property type="entry name" value="Amidohydrolase"/>
</dbReference>
<feature type="domain" description="Peptidase M20 dimerisation" evidence="3">
    <location>
        <begin position="198"/>
        <end position="292"/>
    </location>
</feature>
<dbReference type="PANTHER" id="PTHR11014:SF63">
    <property type="entry name" value="METALLOPEPTIDASE, PUTATIVE (AFU_ORTHOLOGUE AFUA_6G09600)-RELATED"/>
    <property type="match status" value="1"/>
</dbReference>
<comment type="caution">
    <text evidence="4">The sequence shown here is derived from an EMBL/GenBank/DDBJ whole genome shotgun (WGS) entry which is preliminary data.</text>
</comment>